<evidence type="ECO:0000256" key="1">
    <source>
        <dbReference type="ARBA" id="ARBA00004123"/>
    </source>
</evidence>
<dbReference type="Proteomes" id="UP001187192">
    <property type="component" value="Unassembled WGS sequence"/>
</dbReference>
<feature type="region of interest" description="Disordered" evidence="7">
    <location>
        <begin position="279"/>
        <end position="298"/>
    </location>
</feature>
<dbReference type="InterPro" id="IPR006458">
    <property type="entry name" value="Ovate_C"/>
</dbReference>
<evidence type="ECO:0000259" key="8">
    <source>
        <dbReference type="PROSITE" id="PS51754"/>
    </source>
</evidence>
<dbReference type="NCBIfam" id="TIGR01568">
    <property type="entry name" value="A_thal_3678"/>
    <property type="match status" value="1"/>
</dbReference>
<keyword evidence="4 6" id="KW-0804">Transcription</keyword>
<keyword evidence="10" id="KW-1185">Reference proteome</keyword>
<dbReference type="AlphaFoldDB" id="A0AA87ZU05"/>
<feature type="compositionally biased region" description="Low complexity" evidence="7">
    <location>
        <begin position="67"/>
        <end position="83"/>
    </location>
</feature>
<sequence>MKLPNFLSNQTDSRSSSSSTTSTWPWPSCTQTSTLSFRASSNDSNNILKTVNSAFRTTTNPEEPLDSFFTNSSSETTSFSTASEDQSTGGATDSVEAVIQGLRSTERLFFKPEETNSILEEAKMDVVIENSVVPFKESVALSMESRNPYLDFKKSMEEMVEAVGIKEWEGLEELLCWYLKMNGKENHGYIIGAFVDLLVGFMSFNNTKNVNVISSKSCSCSTNNCDSPYSPLSFCNASSSSSSSCSSSTTTTATTTPCVSSIGVGELLEDQNIETPCLSSLLESTEEEEGEDDDEASS</sequence>
<accession>A0AA87ZU05</accession>
<dbReference type="Pfam" id="PF04844">
    <property type="entry name" value="Ovate"/>
    <property type="match status" value="1"/>
</dbReference>
<evidence type="ECO:0000256" key="6">
    <source>
        <dbReference type="RuleBase" id="RU367028"/>
    </source>
</evidence>
<dbReference type="GO" id="GO:0005634">
    <property type="term" value="C:nucleus"/>
    <property type="evidence" value="ECO:0007669"/>
    <property type="project" value="UniProtKB-SubCell"/>
</dbReference>
<evidence type="ECO:0000256" key="3">
    <source>
        <dbReference type="ARBA" id="ARBA00023015"/>
    </source>
</evidence>
<keyword evidence="5 6" id="KW-0539">Nucleus</keyword>
<evidence type="ECO:0000256" key="4">
    <source>
        <dbReference type="ARBA" id="ARBA00023163"/>
    </source>
</evidence>
<dbReference type="EMBL" id="BTGU01000009">
    <property type="protein sequence ID" value="GMN39515.1"/>
    <property type="molecule type" value="Genomic_DNA"/>
</dbReference>
<feature type="domain" description="OVATE" evidence="8">
    <location>
        <begin position="141"/>
        <end position="200"/>
    </location>
</feature>
<comment type="subcellular location">
    <subcellularLocation>
        <location evidence="1 6">Nucleus</location>
    </subcellularLocation>
</comment>
<organism evidence="9 10">
    <name type="scientific">Ficus carica</name>
    <name type="common">Common fig</name>
    <dbReference type="NCBI Taxonomy" id="3494"/>
    <lineage>
        <taxon>Eukaryota</taxon>
        <taxon>Viridiplantae</taxon>
        <taxon>Streptophyta</taxon>
        <taxon>Embryophyta</taxon>
        <taxon>Tracheophyta</taxon>
        <taxon>Spermatophyta</taxon>
        <taxon>Magnoliopsida</taxon>
        <taxon>eudicotyledons</taxon>
        <taxon>Gunneridae</taxon>
        <taxon>Pentapetalae</taxon>
        <taxon>rosids</taxon>
        <taxon>fabids</taxon>
        <taxon>Rosales</taxon>
        <taxon>Moraceae</taxon>
        <taxon>Ficeae</taxon>
        <taxon>Ficus</taxon>
    </lineage>
</organism>
<keyword evidence="3 6" id="KW-0805">Transcription regulation</keyword>
<gene>
    <name evidence="9" type="ORF">TIFTF001_008740</name>
</gene>
<evidence type="ECO:0000313" key="10">
    <source>
        <dbReference type="Proteomes" id="UP001187192"/>
    </source>
</evidence>
<reference evidence="9" key="1">
    <citation type="submission" date="2023-07" db="EMBL/GenBank/DDBJ databases">
        <title>draft genome sequence of fig (Ficus carica).</title>
        <authorList>
            <person name="Takahashi T."/>
            <person name="Nishimura K."/>
        </authorList>
    </citation>
    <scope>NUCLEOTIDE SEQUENCE</scope>
</reference>
<evidence type="ECO:0000256" key="2">
    <source>
        <dbReference type="ARBA" id="ARBA00022491"/>
    </source>
</evidence>
<dbReference type="PANTHER" id="PTHR33057:SF98">
    <property type="entry name" value="TRANSCRIPTION REPRESSOR OFP18"/>
    <property type="match status" value="1"/>
</dbReference>
<comment type="function">
    <text evidence="6">Transcriptional repressor that regulates multiple aspects of plant growth and development.</text>
</comment>
<evidence type="ECO:0000256" key="5">
    <source>
        <dbReference type="ARBA" id="ARBA00023242"/>
    </source>
</evidence>
<evidence type="ECO:0000313" key="9">
    <source>
        <dbReference type="EMBL" id="GMN39515.1"/>
    </source>
</evidence>
<feature type="region of interest" description="Disordered" evidence="7">
    <location>
        <begin position="55"/>
        <end position="93"/>
    </location>
</feature>
<evidence type="ECO:0000256" key="7">
    <source>
        <dbReference type="SAM" id="MobiDB-lite"/>
    </source>
</evidence>
<feature type="compositionally biased region" description="Low complexity" evidence="7">
    <location>
        <begin position="8"/>
        <end position="28"/>
    </location>
</feature>
<dbReference type="InterPro" id="IPR038933">
    <property type="entry name" value="Ovate"/>
</dbReference>
<comment type="caution">
    <text evidence="9">The sequence shown here is derived from an EMBL/GenBank/DDBJ whole genome shotgun (WGS) entry which is preliminary data.</text>
</comment>
<dbReference type="PANTHER" id="PTHR33057">
    <property type="entry name" value="TRANSCRIPTION REPRESSOR OFP7-RELATED"/>
    <property type="match status" value="1"/>
</dbReference>
<dbReference type="GO" id="GO:0045892">
    <property type="term" value="P:negative regulation of DNA-templated transcription"/>
    <property type="evidence" value="ECO:0007669"/>
    <property type="project" value="UniProtKB-UniRule"/>
</dbReference>
<feature type="region of interest" description="Disordered" evidence="7">
    <location>
        <begin position="1"/>
        <end position="28"/>
    </location>
</feature>
<protein>
    <recommendedName>
        <fullName evidence="6">Transcription repressor</fullName>
    </recommendedName>
    <alternativeName>
        <fullName evidence="6">Ovate family protein</fullName>
    </alternativeName>
</protein>
<feature type="compositionally biased region" description="Acidic residues" evidence="7">
    <location>
        <begin position="284"/>
        <end position="298"/>
    </location>
</feature>
<proteinExistence type="predicted"/>
<keyword evidence="2 6" id="KW-0678">Repressor</keyword>
<name>A0AA87ZU05_FICCA</name>
<dbReference type="PROSITE" id="PS51754">
    <property type="entry name" value="OVATE"/>
    <property type="match status" value="1"/>
</dbReference>